<dbReference type="AlphaFoldDB" id="A0ABD3P167"/>
<feature type="transmembrane region" description="Helical" evidence="1">
    <location>
        <begin position="30"/>
        <end position="53"/>
    </location>
</feature>
<evidence type="ECO:0000313" key="3">
    <source>
        <dbReference type="Proteomes" id="UP001530315"/>
    </source>
</evidence>
<evidence type="ECO:0000256" key="1">
    <source>
        <dbReference type="SAM" id="Phobius"/>
    </source>
</evidence>
<keyword evidence="3" id="KW-1185">Reference proteome</keyword>
<evidence type="ECO:0000313" key="2">
    <source>
        <dbReference type="EMBL" id="KAL3781517.1"/>
    </source>
</evidence>
<comment type="caution">
    <text evidence="2">The sequence shown here is derived from an EMBL/GenBank/DDBJ whole genome shotgun (WGS) entry which is preliminary data.</text>
</comment>
<accession>A0ABD3P167</accession>
<feature type="transmembrane region" description="Helical" evidence="1">
    <location>
        <begin position="138"/>
        <end position="156"/>
    </location>
</feature>
<dbReference type="EMBL" id="JALLAZ020001061">
    <property type="protein sequence ID" value="KAL3781517.1"/>
    <property type="molecule type" value="Genomic_DNA"/>
</dbReference>
<protein>
    <submittedName>
        <fullName evidence="2">Uncharacterized protein</fullName>
    </submittedName>
</protein>
<proteinExistence type="predicted"/>
<keyword evidence="1" id="KW-1133">Transmembrane helix</keyword>
<gene>
    <name evidence="2" type="ORF">ACHAW5_000733</name>
</gene>
<reference evidence="2 3" key="1">
    <citation type="submission" date="2024-10" db="EMBL/GenBank/DDBJ databases">
        <title>Updated reference genomes for cyclostephanoid diatoms.</title>
        <authorList>
            <person name="Roberts W.R."/>
            <person name="Alverson A.J."/>
        </authorList>
    </citation>
    <scope>NUCLEOTIDE SEQUENCE [LARGE SCALE GENOMIC DNA]</scope>
    <source>
        <strain evidence="2 3">AJA276-08</strain>
    </source>
</reference>
<sequence length="298" mass="33718">MGRLNCSACALALEPAEVRTEKVIMLAEAYTIFGALFLGGTWVIYEWGSPIAIEAGDVFNRIFSAAISVVICCNLFLALWSCILWITAIVYGSRGDFVYNARDLIQFCNHLMWMTYFSVTFGCGLALYLNLRSNLIDLLVILIFVGIVIIRGMSIMCELQLSVSPLATYHQPSWIKLFTHPRFILSSKTREELRGKAVVESEYIQFKANFRQIKKELDSTPDSGICILLRTAAKNLNRPDYDISKFETNLAEDWFNEVEELKHRSVECLAKYMPMRLAEEVHKLVGDIEVGVSVRGIS</sequence>
<keyword evidence="1" id="KW-0472">Membrane</keyword>
<feature type="transmembrane region" description="Helical" evidence="1">
    <location>
        <begin position="65"/>
        <end position="91"/>
    </location>
</feature>
<keyword evidence="1" id="KW-0812">Transmembrane</keyword>
<dbReference type="Proteomes" id="UP001530315">
    <property type="component" value="Unassembled WGS sequence"/>
</dbReference>
<organism evidence="2 3">
    <name type="scientific">Stephanodiscus triporus</name>
    <dbReference type="NCBI Taxonomy" id="2934178"/>
    <lineage>
        <taxon>Eukaryota</taxon>
        <taxon>Sar</taxon>
        <taxon>Stramenopiles</taxon>
        <taxon>Ochrophyta</taxon>
        <taxon>Bacillariophyta</taxon>
        <taxon>Coscinodiscophyceae</taxon>
        <taxon>Thalassiosirophycidae</taxon>
        <taxon>Stephanodiscales</taxon>
        <taxon>Stephanodiscaceae</taxon>
        <taxon>Stephanodiscus</taxon>
    </lineage>
</organism>
<name>A0ABD3P167_9STRA</name>
<feature type="transmembrane region" description="Helical" evidence="1">
    <location>
        <begin position="111"/>
        <end position="131"/>
    </location>
</feature>